<dbReference type="SUPFAM" id="SSF46689">
    <property type="entry name" value="Homeodomain-like"/>
    <property type="match status" value="1"/>
</dbReference>
<evidence type="ECO:0000313" key="5">
    <source>
        <dbReference type="Ensembl" id="ENSPCLP00000015147.1"/>
    </source>
</evidence>
<keyword evidence="1 2" id="KW-0539">Nucleus</keyword>
<comment type="subcellular location">
    <subcellularLocation>
        <location evidence="1 2">Nucleus</location>
    </subcellularLocation>
</comment>
<accession>A0A669Q2M8</accession>
<feature type="domain" description="Homeobox" evidence="4">
    <location>
        <begin position="242"/>
        <end position="302"/>
    </location>
</feature>
<dbReference type="Ensembl" id="ENSPCLT00000019961.1">
    <property type="protein sequence ID" value="ENSPCLP00000015147.1"/>
    <property type="gene ID" value="ENSPCLG00000012353.1"/>
</dbReference>
<proteinExistence type="predicted"/>
<evidence type="ECO:0000313" key="6">
    <source>
        <dbReference type="Proteomes" id="UP000472261"/>
    </source>
</evidence>
<gene>
    <name evidence="5" type="primary">NOBOX</name>
</gene>
<dbReference type="SMART" id="SM00389">
    <property type="entry name" value="HOX"/>
    <property type="match status" value="1"/>
</dbReference>
<feature type="region of interest" description="Disordered" evidence="3">
    <location>
        <begin position="641"/>
        <end position="693"/>
    </location>
</feature>
<evidence type="ECO:0000256" key="1">
    <source>
        <dbReference type="PROSITE-ProRule" id="PRU00108"/>
    </source>
</evidence>
<reference evidence="5" key="1">
    <citation type="submission" date="2025-08" db="UniProtKB">
        <authorList>
            <consortium name="Ensembl"/>
        </authorList>
    </citation>
    <scope>IDENTIFICATION</scope>
</reference>
<evidence type="ECO:0000259" key="4">
    <source>
        <dbReference type="PROSITE" id="PS50071"/>
    </source>
</evidence>
<reference evidence="5" key="2">
    <citation type="submission" date="2025-09" db="UniProtKB">
        <authorList>
            <consortium name="Ensembl"/>
        </authorList>
    </citation>
    <scope>IDENTIFICATION</scope>
</reference>
<dbReference type="CDD" id="cd00086">
    <property type="entry name" value="homeodomain"/>
    <property type="match status" value="1"/>
</dbReference>
<dbReference type="CTD" id="135935"/>
<dbReference type="OMA" id="NQLCSQM"/>
<dbReference type="RefSeq" id="XP_031452983.1">
    <property type="nucleotide sequence ID" value="XM_031597123.1"/>
</dbReference>
<dbReference type="Proteomes" id="UP000472261">
    <property type="component" value="Unplaced"/>
</dbReference>
<dbReference type="GO" id="GO:0005634">
    <property type="term" value="C:nucleus"/>
    <property type="evidence" value="ECO:0007669"/>
    <property type="project" value="UniProtKB-SubCell"/>
</dbReference>
<organism evidence="5 6">
    <name type="scientific">Phasianus colchicus</name>
    <name type="common">Common pheasant</name>
    <dbReference type="NCBI Taxonomy" id="9054"/>
    <lineage>
        <taxon>Eukaryota</taxon>
        <taxon>Metazoa</taxon>
        <taxon>Chordata</taxon>
        <taxon>Craniata</taxon>
        <taxon>Vertebrata</taxon>
        <taxon>Euteleostomi</taxon>
        <taxon>Archelosauria</taxon>
        <taxon>Archosauria</taxon>
        <taxon>Dinosauria</taxon>
        <taxon>Saurischia</taxon>
        <taxon>Theropoda</taxon>
        <taxon>Coelurosauria</taxon>
        <taxon>Aves</taxon>
        <taxon>Neognathae</taxon>
        <taxon>Galloanserae</taxon>
        <taxon>Galliformes</taxon>
        <taxon>Phasianidae</taxon>
        <taxon>Phasianinae</taxon>
        <taxon>Phasianus</taxon>
    </lineage>
</organism>
<dbReference type="GO" id="GO:0000978">
    <property type="term" value="F:RNA polymerase II cis-regulatory region sequence-specific DNA binding"/>
    <property type="evidence" value="ECO:0007669"/>
    <property type="project" value="TreeGrafter"/>
</dbReference>
<dbReference type="OrthoDB" id="1867783at2759"/>
<dbReference type="KEGG" id="pcoc:116231392"/>
<dbReference type="PANTHER" id="PTHR47060:SF1">
    <property type="entry name" value="HOMEOBOX PROTEIN NOBOX"/>
    <property type="match status" value="1"/>
</dbReference>
<keyword evidence="6" id="KW-1185">Reference proteome</keyword>
<evidence type="ECO:0000256" key="3">
    <source>
        <dbReference type="SAM" id="MobiDB-lite"/>
    </source>
</evidence>
<dbReference type="PANTHER" id="PTHR47060">
    <property type="entry name" value="HOMEOBOX PROTEIN NOBOX"/>
    <property type="match status" value="1"/>
</dbReference>
<dbReference type="Gene3D" id="1.10.10.60">
    <property type="entry name" value="Homeodomain-like"/>
    <property type="match status" value="1"/>
</dbReference>
<feature type="DNA-binding region" description="Homeobox" evidence="1">
    <location>
        <begin position="244"/>
        <end position="303"/>
    </location>
</feature>
<sequence>MCFSCPAGRNAVGMEEERMLKGAECKDSKEGLSLNTEHFMIDADPLGGHSTGSNALVAFQLATIKEVGDTLEIEDRTSLVKEEDSGYCMLQATGSTSQDSTALPFNLASVCVQLSDFFSNINSVPSLPVVMFAQAPTDNSGSLKQREGYYSDVTENVAKKNNNCISGTCAEKVPGVISGDFCRLALLEDVYGPTTCRSVLCTSASIIGQQSYTASSFLKSGSSHGENKQKEDLCEDPEILLPVKKKTRTFYSAEQLEELEKVFQEDHYPDNEKRRAIAAVVGVTPQRIMVWFQNRRAKWRKTEKSNVKGSKKYSTSAALAVHSGSDICGAPLLPMPPLPDQSAILSVDTTTRNCSSRLSEHSALLASSSVSPVTGMITSCEAVQTKALLQLDFSSSRVECFPSLPSPPPIRRASLPFSPSFSPYSHIVPLMLDAPNSECSLSGQENSSKEAFTYIIQNQGLCSTVSPEQLDFIGSLETPYCQYGSQGGTYQLSQHPQQHQCSQFHHLPFLQPSNVSSIHLTSTTPTKSSAAFLAPPGSTGMVTYGPAGDTQGYVQNHVGEQPVLQWQNGNAVGITANQVVPWNDCYMQGALFLHQLRSQMPFSSTAGGQSFTEQILYTQLPCLPSSPYCLQVLHGTTLGSMPHTGKQKGTITSGQSSYQNHQKELELTSLAEREEIGSSIKKEESIVGNRNGE</sequence>
<dbReference type="GeneID" id="116231392"/>
<dbReference type="InterPro" id="IPR009057">
    <property type="entry name" value="Homeodomain-like_sf"/>
</dbReference>
<name>A0A669Q2M8_PHACC</name>
<dbReference type="InterPro" id="IPR042988">
    <property type="entry name" value="NOBOX"/>
</dbReference>
<dbReference type="Pfam" id="PF00046">
    <property type="entry name" value="Homeodomain"/>
    <property type="match status" value="1"/>
</dbReference>
<protein>
    <recommendedName>
        <fullName evidence="4">Homeobox domain-containing protein</fullName>
    </recommendedName>
</protein>
<keyword evidence="1 2" id="KW-0371">Homeobox</keyword>
<dbReference type="InterPro" id="IPR001356">
    <property type="entry name" value="HD"/>
</dbReference>
<dbReference type="GO" id="GO:0000981">
    <property type="term" value="F:DNA-binding transcription factor activity, RNA polymerase II-specific"/>
    <property type="evidence" value="ECO:0007669"/>
    <property type="project" value="TreeGrafter"/>
</dbReference>
<feature type="compositionally biased region" description="Polar residues" evidence="3">
    <location>
        <begin position="647"/>
        <end position="660"/>
    </location>
</feature>
<dbReference type="AlphaFoldDB" id="A0A669Q2M8"/>
<keyword evidence="1 2" id="KW-0238">DNA-binding</keyword>
<feature type="compositionally biased region" description="Basic and acidic residues" evidence="3">
    <location>
        <begin position="661"/>
        <end position="685"/>
    </location>
</feature>
<evidence type="ECO:0000256" key="2">
    <source>
        <dbReference type="RuleBase" id="RU000682"/>
    </source>
</evidence>
<dbReference type="PROSITE" id="PS50071">
    <property type="entry name" value="HOMEOBOX_2"/>
    <property type="match status" value="1"/>
</dbReference>